<evidence type="ECO:0000313" key="2">
    <source>
        <dbReference type="Proteomes" id="UP000001887"/>
    </source>
</evidence>
<dbReference type="Proteomes" id="UP000001887">
    <property type="component" value="Chromosome"/>
</dbReference>
<keyword evidence="2" id="KW-1185">Reference proteome</keyword>
<dbReference type="AlphaFoldDB" id="D2R950"/>
<name>D2R950_PIRSD</name>
<organism evidence="1 2">
    <name type="scientific">Pirellula staleyi (strain ATCC 27377 / DSM 6068 / ICPB 4128)</name>
    <name type="common">Pirella staleyi</name>
    <dbReference type="NCBI Taxonomy" id="530564"/>
    <lineage>
        <taxon>Bacteria</taxon>
        <taxon>Pseudomonadati</taxon>
        <taxon>Planctomycetota</taxon>
        <taxon>Planctomycetia</taxon>
        <taxon>Pirellulales</taxon>
        <taxon>Pirellulaceae</taxon>
        <taxon>Pirellula</taxon>
    </lineage>
</organism>
<gene>
    <name evidence="1" type="ordered locus">Psta_1199</name>
</gene>
<dbReference type="STRING" id="530564.Psta_1199"/>
<proteinExistence type="predicted"/>
<accession>D2R950</accession>
<reference evidence="1 2" key="1">
    <citation type="journal article" date="2009" name="Stand. Genomic Sci.">
        <title>Complete genome sequence of Pirellula staleyi type strain (ATCC 27377).</title>
        <authorList>
            <person name="Clum A."/>
            <person name="Tindall B.J."/>
            <person name="Sikorski J."/>
            <person name="Ivanova N."/>
            <person name="Mavrommatis K."/>
            <person name="Lucas S."/>
            <person name="Glavina del Rio T."/>
            <person name="Nolan M."/>
            <person name="Chen F."/>
            <person name="Tice H."/>
            <person name="Pitluck S."/>
            <person name="Cheng J.F."/>
            <person name="Chertkov O."/>
            <person name="Brettin T."/>
            <person name="Han C."/>
            <person name="Detter J.C."/>
            <person name="Kuske C."/>
            <person name="Bruce D."/>
            <person name="Goodwin L."/>
            <person name="Ovchinikova G."/>
            <person name="Pati A."/>
            <person name="Mikhailova N."/>
            <person name="Chen A."/>
            <person name="Palaniappan K."/>
            <person name="Land M."/>
            <person name="Hauser L."/>
            <person name="Chang Y.J."/>
            <person name="Jeffries C.D."/>
            <person name="Chain P."/>
            <person name="Rohde M."/>
            <person name="Goker M."/>
            <person name="Bristow J."/>
            <person name="Eisen J.A."/>
            <person name="Markowitz V."/>
            <person name="Hugenholtz P."/>
            <person name="Kyrpides N.C."/>
            <person name="Klenk H.P."/>
            <person name="Lapidus A."/>
        </authorList>
    </citation>
    <scope>NUCLEOTIDE SEQUENCE [LARGE SCALE GENOMIC DNA]</scope>
    <source>
        <strain evidence="2">ATCC 27377 / DSM 6068 / ICPB 4128</strain>
    </source>
</reference>
<sequence>MPDYRMPVFADTDLRADGAYRQLAAKEAPVTKRIDHTDSGGCP</sequence>
<protein>
    <submittedName>
        <fullName evidence="1">Uncharacterized protein</fullName>
    </submittedName>
</protein>
<dbReference type="HOGENOM" id="CLU_3237441_0_0_0"/>
<dbReference type="KEGG" id="psl:Psta_1199"/>
<dbReference type="EMBL" id="CP001848">
    <property type="protein sequence ID" value="ADB15877.1"/>
    <property type="molecule type" value="Genomic_DNA"/>
</dbReference>
<evidence type="ECO:0000313" key="1">
    <source>
        <dbReference type="EMBL" id="ADB15877.1"/>
    </source>
</evidence>